<proteinExistence type="inferred from homology"/>
<dbReference type="Pfam" id="PF04347">
    <property type="entry name" value="FliO"/>
    <property type="match status" value="1"/>
</dbReference>
<dbReference type="EMBL" id="BMXY01000001">
    <property type="protein sequence ID" value="GGZ52741.1"/>
    <property type="molecule type" value="Genomic_DNA"/>
</dbReference>
<keyword evidence="4 7" id="KW-0472">Membrane</keyword>
<keyword evidence="10" id="KW-1185">Reference proteome</keyword>
<evidence type="ECO:0000256" key="3">
    <source>
        <dbReference type="ARBA" id="ARBA00022989"/>
    </source>
</evidence>
<comment type="similarity">
    <text evidence="6 7">Belongs to the FliO/MopB family.</text>
</comment>
<evidence type="ECO:0000256" key="2">
    <source>
        <dbReference type="ARBA" id="ARBA00022692"/>
    </source>
</evidence>
<dbReference type="NCBIfam" id="TIGR03500">
    <property type="entry name" value="FliO_TIGR"/>
    <property type="match status" value="1"/>
</dbReference>
<evidence type="ECO:0000256" key="7">
    <source>
        <dbReference type="RuleBase" id="RU362064"/>
    </source>
</evidence>
<name>A0ABQ3BPF8_9GAMM</name>
<feature type="region of interest" description="Disordered" evidence="8">
    <location>
        <begin position="17"/>
        <end position="51"/>
    </location>
</feature>
<evidence type="ECO:0000256" key="8">
    <source>
        <dbReference type="SAM" id="MobiDB-lite"/>
    </source>
</evidence>
<comment type="caution">
    <text evidence="9">The sequence shown here is derived from an EMBL/GenBank/DDBJ whole genome shotgun (WGS) entry which is preliminary data.</text>
</comment>
<keyword evidence="3 7" id="KW-1133">Transmembrane helix</keyword>
<evidence type="ECO:0000313" key="10">
    <source>
        <dbReference type="Proteomes" id="UP000643403"/>
    </source>
</evidence>
<evidence type="ECO:0000313" key="9">
    <source>
        <dbReference type="EMBL" id="GGZ52741.1"/>
    </source>
</evidence>
<sequence length="206" mass="20433">MSGIGPAMDDVVPTVTQTQATAAQPAQPATVQPAVTPVAHETAAATSQAAPATGAAAAQPVAQAQADSTATATRGVSFPVRPATTAQVAARPATPANGVDAGSIGGAVFSLLLIIGLILGLGWLAKRMPGMKRGANAAQLKVVASVALGPRERAVVLDVGGQQLLVGVGQGGVRTLHTLEHPLPVVESTAPSPFAQVLAQHFGKKS</sequence>
<evidence type="ECO:0000256" key="4">
    <source>
        <dbReference type="ARBA" id="ARBA00023136"/>
    </source>
</evidence>
<accession>A0ABQ3BPF8</accession>
<evidence type="ECO:0000256" key="1">
    <source>
        <dbReference type="ARBA" id="ARBA00022475"/>
    </source>
</evidence>
<organism evidence="9 10">
    <name type="scientific">Cognatilysobacter xinjiangensis</name>
    <dbReference type="NCBI Taxonomy" id="546892"/>
    <lineage>
        <taxon>Bacteria</taxon>
        <taxon>Pseudomonadati</taxon>
        <taxon>Pseudomonadota</taxon>
        <taxon>Gammaproteobacteria</taxon>
        <taxon>Lysobacterales</taxon>
        <taxon>Lysobacteraceae</taxon>
        <taxon>Cognatilysobacter</taxon>
    </lineage>
</organism>
<dbReference type="InterPro" id="IPR022781">
    <property type="entry name" value="Flagellar_biosynth_FliO"/>
</dbReference>
<dbReference type="RefSeq" id="WP_229790619.1">
    <property type="nucleotide sequence ID" value="NZ_BMXY01000001.1"/>
</dbReference>
<keyword evidence="5 7" id="KW-0975">Bacterial flagellum</keyword>
<reference evidence="10" key="1">
    <citation type="journal article" date="2019" name="Int. J. Syst. Evol. Microbiol.">
        <title>The Global Catalogue of Microorganisms (GCM) 10K type strain sequencing project: providing services to taxonomists for standard genome sequencing and annotation.</title>
        <authorList>
            <consortium name="The Broad Institute Genomics Platform"/>
            <consortium name="The Broad Institute Genome Sequencing Center for Infectious Disease"/>
            <person name="Wu L."/>
            <person name="Ma J."/>
        </authorList>
    </citation>
    <scope>NUCLEOTIDE SEQUENCE [LARGE SCALE GENOMIC DNA]</scope>
    <source>
        <strain evidence="10">KCTC 22558</strain>
    </source>
</reference>
<protein>
    <recommendedName>
        <fullName evidence="7">Flagellar protein</fullName>
    </recommendedName>
</protein>
<keyword evidence="1 7" id="KW-1003">Cell membrane</keyword>
<comment type="subcellular location">
    <subcellularLocation>
        <location evidence="7">Cell membrane</location>
    </subcellularLocation>
    <subcellularLocation>
        <location evidence="7">Bacterial flagellum basal body</location>
    </subcellularLocation>
</comment>
<evidence type="ECO:0000256" key="5">
    <source>
        <dbReference type="ARBA" id="ARBA00023143"/>
    </source>
</evidence>
<keyword evidence="2 7" id="KW-0812">Transmembrane</keyword>
<dbReference type="PANTHER" id="PTHR38766">
    <property type="entry name" value="FLAGELLAR PROTEIN FLIO"/>
    <property type="match status" value="1"/>
</dbReference>
<dbReference type="Proteomes" id="UP000643403">
    <property type="component" value="Unassembled WGS sequence"/>
</dbReference>
<dbReference type="InterPro" id="IPR052205">
    <property type="entry name" value="FliO/MopB"/>
</dbReference>
<feature type="transmembrane region" description="Helical" evidence="7">
    <location>
        <begin position="104"/>
        <end position="125"/>
    </location>
</feature>
<gene>
    <name evidence="9" type="ORF">GCM10008101_02310</name>
</gene>
<evidence type="ECO:0000256" key="6">
    <source>
        <dbReference type="ARBA" id="ARBA00037937"/>
    </source>
</evidence>
<dbReference type="PANTHER" id="PTHR38766:SF1">
    <property type="entry name" value="FLAGELLAR PROTEIN FLIO"/>
    <property type="match status" value="1"/>
</dbReference>